<organism evidence="3 4">
    <name type="scientific">Nocardiopsis algeriensis</name>
    <dbReference type="NCBI Taxonomy" id="1478215"/>
    <lineage>
        <taxon>Bacteria</taxon>
        <taxon>Bacillati</taxon>
        <taxon>Actinomycetota</taxon>
        <taxon>Actinomycetes</taxon>
        <taxon>Streptosporangiales</taxon>
        <taxon>Nocardiopsidaceae</taxon>
        <taxon>Nocardiopsis</taxon>
    </lineage>
</organism>
<keyword evidence="4" id="KW-1185">Reference proteome</keyword>
<keyword evidence="1" id="KW-0418">Kinase</keyword>
<evidence type="ECO:0000313" key="4">
    <source>
        <dbReference type="Proteomes" id="UP000536604"/>
    </source>
</evidence>
<evidence type="ECO:0000259" key="2">
    <source>
        <dbReference type="Pfam" id="PF13581"/>
    </source>
</evidence>
<dbReference type="PANTHER" id="PTHR35526">
    <property type="entry name" value="ANTI-SIGMA-F FACTOR RSBW-RELATED"/>
    <property type="match status" value="1"/>
</dbReference>
<proteinExistence type="predicted"/>
<dbReference type="PANTHER" id="PTHR35526:SF3">
    <property type="entry name" value="ANTI-SIGMA-F FACTOR RSBW"/>
    <property type="match status" value="1"/>
</dbReference>
<evidence type="ECO:0000256" key="1">
    <source>
        <dbReference type="ARBA" id="ARBA00022527"/>
    </source>
</evidence>
<dbReference type="RefSeq" id="WP_184292510.1">
    <property type="nucleotide sequence ID" value="NZ_JACHJO010000008.1"/>
</dbReference>
<gene>
    <name evidence="3" type="ORF">FHS13_003037</name>
</gene>
<dbReference type="Proteomes" id="UP000536604">
    <property type="component" value="Unassembled WGS sequence"/>
</dbReference>
<name>A0A841IUZ6_9ACTN</name>
<dbReference type="AlphaFoldDB" id="A0A841IUZ6"/>
<dbReference type="InterPro" id="IPR050267">
    <property type="entry name" value="Anti-sigma-factor_SerPK"/>
</dbReference>
<dbReference type="InterPro" id="IPR036890">
    <property type="entry name" value="HATPase_C_sf"/>
</dbReference>
<comment type="caution">
    <text evidence="3">The sequence shown here is derived from an EMBL/GenBank/DDBJ whole genome shotgun (WGS) entry which is preliminary data.</text>
</comment>
<dbReference type="Pfam" id="PF13581">
    <property type="entry name" value="HATPase_c_2"/>
    <property type="match status" value="1"/>
</dbReference>
<dbReference type="SUPFAM" id="SSF55874">
    <property type="entry name" value="ATPase domain of HSP90 chaperone/DNA topoisomerase II/histidine kinase"/>
    <property type="match status" value="1"/>
</dbReference>
<sequence>MTIVPRPGFPFHTPTPPFAGRRWPDRVYEGVPSQAAWVRADLAADLTRLLGLSPEVRDDAVLCIAEMFANACAHTRSGNPGGRVVRLLSQPTAPTVRLTLVDGGSPTRPHIPTAQEEEIPSESGRGLLLIEHLSLAWGTRPAPDHPLGDRPGHAVWAEFALAGTAVPAPAPEAAR</sequence>
<protein>
    <submittedName>
        <fullName evidence="3">Anti-sigma regulatory factor (Ser/Thr protein kinase)</fullName>
    </submittedName>
</protein>
<dbReference type="EMBL" id="JACHJO010000008">
    <property type="protein sequence ID" value="MBB6121076.1"/>
    <property type="molecule type" value="Genomic_DNA"/>
</dbReference>
<keyword evidence="1" id="KW-0808">Transferase</keyword>
<accession>A0A841IUZ6</accession>
<dbReference type="GO" id="GO:0004674">
    <property type="term" value="F:protein serine/threonine kinase activity"/>
    <property type="evidence" value="ECO:0007669"/>
    <property type="project" value="UniProtKB-KW"/>
</dbReference>
<keyword evidence="1" id="KW-0723">Serine/threonine-protein kinase</keyword>
<dbReference type="CDD" id="cd16936">
    <property type="entry name" value="HATPase_RsbW-like"/>
    <property type="match status" value="1"/>
</dbReference>
<dbReference type="InterPro" id="IPR003594">
    <property type="entry name" value="HATPase_dom"/>
</dbReference>
<evidence type="ECO:0000313" key="3">
    <source>
        <dbReference type="EMBL" id="MBB6121076.1"/>
    </source>
</evidence>
<reference evidence="3 4" key="1">
    <citation type="submission" date="2020-08" db="EMBL/GenBank/DDBJ databases">
        <title>Genomic Encyclopedia of Type Strains, Phase III (KMG-III): the genomes of soil and plant-associated and newly described type strains.</title>
        <authorList>
            <person name="Whitman W."/>
        </authorList>
    </citation>
    <scope>NUCLEOTIDE SEQUENCE [LARGE SCALE GENOMIC DNA]</scope>
    <source>
        <strain evidence="3 4">CECT 8712</strain>
    </source>
</reference>
<dbReference type="Gene3D" id="3.30.565.10">
    <property type="entry name" value="Histidine kinase-like ATPase, C-terminal domain"/>
    <property type="match status" value="1"/>
</dbReference>
<feature type="domain" description="Histidine kinase/HSP90-like ATPase" evidence="2">
    <location>
        <begin position="34"/>
        <end position="134"/>
    </location>
</feature>